<evidence type="ECO:0008006" key="4">
    <source>
        <dbReference type="Google" id="ProtNLM"/>
    </source>
</evidence>
<comment type="caution">
    <text evidence="2">The sequence shown here is derived from an EMBL/GenBank/DDBJ whole genome shotgun (WGS) entry which is preliminary data.</text>
</comment>
<dbReference type="EMBL" id="QOPD01000003">
    <property type="protein sequence ID" value="RCL38384.1"/>
    <property type="molecule type" value="Genomic_DNA"/>
</dbReference>
<dbReference type="AlphaFoldDB" id="A0A368BNB5"/>
<dbReference type="PROSITE" id="PS51257">
    <property type="entry name" value="PROKAR_LIPOPROTEIN"/>
    <property type="match status" value="1"/>
</dbReference>
<reference evidence="2 3" key="1">
    <citation type="journal article" date="2018" name="Microbiome">
        <title>Fine metagenomic profile of the Mediterranean stratified and mixed water columns revealed by assembly and recruitment.</title>
        <authorList>
            <person name="Haro-Moreno J.M."/>
            <person name="Lopez-Perez M."/>
            <person name="De La Torre J.R."/>
            <person name="Picazo A."/>
            <person name="Camacho A."/>
            <person name="Rodriguez-Valera F."/>
        </authorList>
    </citation>
    <scope>NUCLEOTIDE SEQUENCE [LARGE SCALE GENOMIC DNA]</scope>
    <source>
        <strain evidence="2">MED-G83</strain>
    </source>
</reference>
<feature type="signal peptide" evidence="1">
    <location>
        <begin position="1"/>
        <end position="26"/>
    </location>
</feature>
<evidence type="ECO:0000313" key="3">
    <source>
        <dbReference type="Proteomes" id="UP000252147"/>
    </source>
</evidence>
<evidence type="ECO:0000256" key="1">
    <source>
        <dbReference type="SAM" id="SignalP"/>
    </source>
</evidence>
<feature type="chain" id="PRO_5016722102" description="Glycine zipper 2TM domain-containing protein" evidence="1">
    <location>
        <begin position="27"/>
        <end position="164"/>
    </location>
</feature>
<dbReference type="Proteomes" id="UP000252147">
    <property type="component" value="Unassembled WGS sequence"/>
</dbReference>
<organism evidence="2 3">
    <name type="scientific">SAR86 cluster bacterium</name>
    <dbReference type="NCBI Taxonomy" id="2030880"/>
    <lineage>
        <taxon>Bacteria</taxon>
        <taxon>Pseudomonadati</taxon>
        <taxon>Pseudomonadota</taxon>
        <taxon>Gammaproteobacteria</taxon>
        <taxon>SAR86 cluster</taxon>
    </lineage>
</organism>
<keyword evidence="1" id="KW-0732">Signal</keyword>
<proteinExistence type="predicted"/>
<accession>A0A368BNB5</accession>
<protein>
    <recommendedName>
        <fullName evidence="4">Glycine zipper 2TM domain-containing protein</fullName>
    </recommendedName>
</protein>
<gene>
    <name evidence="2" type="ORF">DBW97_02445</name>
</gene>
<name>A0A368BNB5_9GAMM</name>
<evidence type="ECO:0000313" key="2">
    <source>
        <dbReference type="EMBL" id="RCL38384.1"/>
    </source>
</evidence>
<sequence length="164" mass="16669">MKKLNSIISILVILSFVGCATGGFQADVVARDAAGKSQYVQTGVVTQVRSVVIEGDRDVGATSGTVLGAIVGSGAAGRAAGGDGETSEQIGAIVGGLVGSVVGSEVGESISRKKGVEIIIKLDSNNREVAIVQEASEDEAQEVIAGDKVRIIRSAGRSRVVPYN</sequence>